<dbReference type="RefSeq" id="WP_111372578.1">
    <property type="nucleotide sequence ID" value="NZ_CP029480.1"/>
</dbReference>
<dbReference type="GO" id="GO:0016787">
    <property type="term" value="F:hydrolase activity"/>
    <property type="evidence" value="ECO:0007669"/>
    <property type="project" value="InterPro"/>
</dbReference>
<dbReference type="Pfam" id="PF06439">
    <property type="entry name" value="3keto-disac_hyd"/>
    <property type="match status" value="1"/>
</dbReference>
<dbReference type="EMBL" id="CP029480">
    <property type="protein sequence ID" value="AWV99294.1"/>
    <property type="molecule type" value="Genomic_DNA"/>
</dbReference>
<keyword evidence="1" id="KW-0732">Signal</keyword>
<reference evidence="3 4" key="1">
    <citation type="submission" date="2018-05" db="EMBL/GenBank/DDBJ databases">
        <title>Complete genome sequence of Arcticibacterium luteifluviistationis SM1504T, a cytophagaceae bacterium isolated from Arctic surface seawater.</title>
        <authorList>
            <person name="Li Y."/>
            <person name="Qin Q.-L."/>
        </authorList>
    </citation>
    <scope>NUCLEOTIDE SEQUENCE [LARGE SCALE GENOMIC DNA]</scope>
    <source>
        <strain evidence="3 4">SM1504</strain>
    </source>
</reference>
<dbReference type="InterPro" id="IPR010496">
    <property type="entry name" value="AL/BT2_dom"/>
</dbReference>
<proteinExistence type="predicted"/>
<dbReference type="KEGG" id="als:DJ013_14420"/>
<evidence type="ECO:0000313" key="3">
    <source>
        <dbReference type="EMBL" id="AWV99294.1"/>
    </source>
</evidence>
<dbReference type="OrthoDB" id="9787527at2"/>
<feature type="domain" description="3-keto-alpha-glucoside-1,2-lyase/3-keto-2-hydroxy-glucal hydratase" evidence="2">
    <location>
        <begin position="28"/>
        <end position="256"/>
    </location>
</feature>
<dbReference type="Proteomes" id="UP000249873">
    <property type="component" value="Chromosome"/>
</dbReference>
<dbReference type="AlphaFoldDB" id="A0A2Z4GDQ2"/>
<evidence type="ECO:0000256" key="1">
    <source>
        <dbReference type="SAM" id="SignalP"/>
    </source>
</evidence>
<protein>
    <submittedName>
        <fullName evidence="3">DUF1080 domain-containing protein</fullName>
    </submittedName>
</protein>
<evidence type="ECO:0000259" key="2">
    <source>
        <dbReference type="Pfam" id="PF06439"/>
    </source>
</evidence>
<accession>A0A2Z4GDQ2</accession>
<evidence type="ECO:0000313" key="4">
    <source>
        <dbReference type="Proteomes" id="UP000249873"/>
    </source>
</evidence>
<organism evidence="3 4">
    <name type="scientific">Arcticibacterium luteifluviistationis</name>
    <dbReference type="NCBI Taxonomy" id="1784714"/>
    <lineage>
        <taxon>Bacteria</taxon>
        <taxon>Pseudomonadati</taxon>
        <taxon>Bacteroidota</taxon>
        <taxon>Cytophagia</taxon>
        <taxon>Cytophagales</taxon>
        <taxon>Leadbetterellaceae</taxon>
        <taxon>Arcticibacterium</taxon>
    </lineage>
</organism>
<dbReference type="Gene3D" id="2.60.120.560">
    <property type="entry name" value="Exo-inulinase, domain 1"/>
    <property type="match status" value="1"/>
</dbReference>
<feature type="chain" id="PRO_5016435808" evidence="1">
    <location>
        <begin position="21"/>
        <end position="284"/>
    </location>
</feature>
<name>A0A2Z4GDQ2_9BACT</name>
<keyword evidence="4" id="KW-1185">Reference proteome</keyword>
<sequence length="284" mass="32073">MKKLIVFLFCLVQMSCVAQTADSSTENWQQLFNGKNLDGWDIKIRGHELNDNYNQTFQVKNGNIVVNYDAYDDFNKQYGHLFYNGDFGYYKIATEYRFIGEQAPKGEGWAFRNSGIMIHGQPAESMGLGQDFPISIEVQLLGGYDDKKPRTNCNLCTPGTTVWYEGKFDQRHCISSSIQAAPLNEWVKVEVEVYGDSLIRHWVNGEVAMEYTKPAFGGGVVSGFDPQFKSDGNPLSHGSISLQSESHPVEFRKVELLNLEGCMNPEAKNYKSYYVKSNEAACEL</sequence>
<gene>
    <name evidence="3" type="ORF">DJ013_14420</name>
</gene>
<feature type="signal peptide" evidence="1">
    <location>
        <begin position="1"/>
        <end position="20"/>
    </location>
</feature>